<protein>
    <submittedName>
        <fullName evidence="1">Glutaredoxin family protein</fullName>
    </submittedName>
</protein>
<proteinExistence type="predicted"/>
<organism evidence="1 2">
    <name type="scientific">Metabacillus flavus</name>
    <dbReference type="NCBI Taxonomy" id="2823519"/>
    <lineage>
        <taxon>Bacteria</taxon>
        <taxon>Bacillati</taxon>
        <taxon>Bacillota</taxon>
        <taxon>Bacilli</taxon>
        <taxon>Bacillales</taxon>
        <taxon>Bacillaceae</taxon>
        <taxon>Metabacillus</taxon>
    </lineage>
</organism>
<evidence type="ECO:0000313" key="2">
    <source>
        <dbReference type="Proteomes" id="UP000682403"/>
    </source>
</evidence>
<dbReference type="Proteomes" id="UP000682403">
    <property type="component" value="Unassembled WGS sequence"/>
</dbReference>
<dbReference type="InterPro" id="IPR036249">
    <property type="entry name" value="Thioredoxin-like_sf"/>
</dbReference>
<keyword evidence="2" id="KW-1185">Reference proteome</keyword>
<dbReference type="Gene3D" id="3.40.30.10">
    <property type="entry name" value="Glutaredoxin"/>
    <property type="match status" value="1"/>
</dbReference>
<gene>
    <name evidence="1" type="ORF">J9317_17560</name>
</gene>
<dbReference type="SUPFAM" id="SSF52833">
    <property type="entry name" value="Thioredoxin-like"/>
    <property type="match status" value="1"/>
</dbReference>
<dbReference type="InterPro" id="IPR008554">
    <property type="entry name" value="Glutaredoxin-like"/>
</dbReference>
<dbReference type="Pfam" id="PF05768">
    <property type="entry name" value="Glrx-like"/>
    <property type="match status" value="1"/>
</dbReference>
<evidence type="ECO:0000313" key="1">
    <source>
        <dbReference type="EMBL" id="MBS2970555.1"/>
    </source>
</evidence>
<accession>A0ABS5LIH2</accession>
<sequence>MINLTVYSRENCHLCKEAIQLVEELSREMDLTFKIVDIHCDDALVEKYGLMIPVIEYAGKELAYGRVKKDFLSKRIHEHVRIE</sequence>
<name>A0ABS5LIH2_9BACI</name>
<reference evidence="1 2" key="1">
    <citation type="submission" date="2021-04" db="EMBL/GenBank/DDBJ databases">
        <title>Metabacillus sp. strain KIGAM252 whole genome sequence.</title>
        <authorList>
            <person name="Seo M.-J."/>
            <person name="Cho E.-S."/>
            <person name="Hwang C.Y."/>
            <person name="Yoon D.J."/>
        </authorList>
    </citation>
    <scope>NUCLEOTIDE SEQUENCE [LARGE SCALE GENOMIC DNA]</scope>
    <source>
        <strain evidence="1 2">KIGAM252</strain>
    </source>
</reference>
<dbReference type="RefSeq" id="WP_211561007.1">
    <property type="nucleotide sequence ID" value="NZ_JAGVRK010000001.1"/>
</dbReference>
<comment type="caution">
    <text evidence="1">The sequence shown here is derived from an EMBL/GenBank/DDBJ whole genome shotgun (WGS) entry which is preliminary data.</text>
</comment>
<dbReference type="EMBL" id="JAGVRK010000001">
    <property type="protein sequence ID" value="MBS2970555.1"/>
    <property type="molecule type" value="Genomic_DNA"/>
</dbReference>